<feature type="region of interest" description="Disordered" evidence="1">
    <location>
        <begin position="48"/>
        <end position="84"/>
    </location>
</feature>
<evidence type="ECO:0000256" key="1">
    <source>
        <dbReference type="SAM" id="MobiDB-lite"/>
    </source>
</evidence>
<evidence type="ECO:0000313" key="3">
    <source>
        <dbReference type="Proteomes" id="UP000322234"/>
    </source>
</evidence>
<dbReference type="AlphaFoldDB" id="A0A6B0S7Q1"/>
<evidence type="ECO:0000313" key="2">
    <source>
        <dbReference type="EMBL" id="MXQ98272.1"/>
    </source>
</evidence>
<dbReference type="Proteomes" id="UP000322234">
    <property type="component" value="Unassembled WGS sequence"/>
</dbReference>
<accession>A0A6B0S7Q1</accession>
<organism evidence="2 3">
    <name type="scientific">Bos mutus</name>
    <name type="common">wild yak</name>
    <dbReference type="NCBI Taxonomy" id="72004"/>
    <lineage>
        <taxon>Eukaryota</taxon>
        <taxon>Metazoa</taxon>
        <taxon>Chordata</taxon>
        <taxon>Craniata</taxon>
        <taxon>Vertebrata</taxon>
        <taxon>Euteleostomi</taxon>
        <taxon>Mammalia</taxon>
        <taxon>Eutheria</taxon>
        <taxon>Laurasiatheria</taxon>
        <taxon>Artiodactyla</taxon>
        <taxon>Ruminantia</taxon>
        <taxon>Pecora</taxon>
        <taxon>Bovidae</taxon>
        <taxon>Bovinae</taxon>
        <taxon>Bos</taxon>
    </lineage>
</organism>
<name>A0A6B0S7Q1_9CETA</name>
<proteinExistence type="predicted"/>
<dbReference type="EMBL" id="VBQZ03000228">
    <property type="protein sequence ID" value="MXQ98272.1"/>
    <property type="molecule type" value="Genomic_DNA"/>
</dbReference>
<keyword evidence="3" id="KW-1185">Reference proteome</keyword>
<sequence>MLLPHSPLQPGRREMAQQYSLEARVTLQTSLNTTGSLKTVHPADSLQVSGEAAEGTASALPTCRPSWSADSSQSQRPRMRTFGPRVCPRPEPVFSSYPSEYNFKMFLKNMEEEFLNGRTHHVSDMKTLHHKMPTPSSCNQIRIHLGF</sequence>
<reference evidence="2" key="1">
    <citation type="submission" date="2019-10" db="EMBL/GenBank/DDBJ databases">
        <title>The sequence and de novo assembly of the wild yak genome.</title>
        <authorList>
            <person name="Liu Y."/>
        </authorList>
    </citation>
    <scope>NUCLEOTIDE SEQUENCE [LARGE SCALE GENOMIC DNA]</scope>
    <source>
        <strain evidence="2">WY2019</strain>
    </source>
</reference>
<comment type="caution">
    <text evidence="2">The sequence shown here is derived from an EMBL/GenBank/DDBJ whole genome shotgun (WGS) entry which is preliminary data.</text>
</comment>
<gene>
    <name evidence="2" type="ORF">E5288_WYG020296</name>
</gene>
<protein>
    <submittedName>
        <fullName evidence="2">Uncharacterized protein</fullName>
    </submittedName>
</protein>